<dbReference type="KEGG" id="rca:Rcas_1566"/>
<dbReference type="HOGENOM" id="CLU_118946_0_0_0"/>
<dbReference type="STRING" id="383372.Rcas_1566"/>
<proteinExistence type="predicted"/>
<name>A7NJI9_ROSCS</name>
<sequence>MELLPAPRTFAYRIDDHDRIIFFNDEWLAFARENDGAHLTPANVWSRPLWKFISDPETRHLYRLILSRVRSGRTVTVHMRCDSPTARRVIELQIAPLPDGSVDFNSRITHEEAREYVALLDAKQERSPDVVSVCSWCKKVHVPGEGWFEVEDAIQRLRLTENAPPPQLVNMICYECYRSVIDRLFG</sequence>
<evidence type="ECO:0000313" key="2">
    <source>
        <dbReference type="Proteomes" id="UP000000263"/>
    </source>
</evidence>
<accession>A7NJI9</accession>
<dbReference type="OrthoDB" id="271452at2"/>
<gene>
    <name evidence="1" type="ordered locus">Rcas_1566</name>
</gene>
<reference evidence="1 2" key="1">
    <citation type="submission" date="2007-08" db="EMBL/GenBank/DDBJ databases">
        <title>Complete sequence of Roseiflexus castenholzii DSM 13941.</title>
        <authorList>
            <consortium name="US DOE Joint Genome Institute"/>
            <person name="Copeland A."/>
            <person name="Lucas S."/>
            <person name="Lapidus A."/>
            <person name="Barry K."/>
            <person name="Glavina del Rio T."/>
            <person name="Dalin E."/>
            <person name="Tice H."/>
            <person name="Pitluck S."/>
            <person name="Thompson L.S."/>
            <person name="Brettin T."/>
            <person name="Bruce D."/>
            <person name="Detter J.C."/>
            <person name="Han C."/>
            <person name="Tapia R."/>
            <person name="Schmutz J."/>
            <person name="Larimer F."/>
            <person name="Land M."/>
            <person name="Hauser L."/>
            <person name="Kyrpides N."/>
            <person name="Mikhailova N."/>
            <person name="Bryant D.A."/>
            <person name="Hanada S."/>
            <person name="Tsukatani Y."/>
            <person name="Richardson P."/>
        </authorList>
    </citation>
    <scope>NUCLEOTIDE SEQUENCE [LARGE SCALE GENOMIC DNA]</scope>
    <source>
        <strain evidence="2">DSM 13941 / HLO8</strain>
    </source>
</reference>
<dbReference type="AlphaFoldDB" id="A7NJI9"/>
<protein>
    <submittedName>
        <fullName evidence="1">Uncharacterized protein</fullName>
    </submittedName>
</protein>
<keyword evidence="2" id="KW-1185">Reference proteome</keyword>
<dbReference type="EMBL" id="CP000804">
    <property type="protein sequence ID" value="ABU57659.1"/>
    <property type="molecule type" value="Genomic_DNA"/>
</dbReference>
<organism evidence="1 2">
    <name type="scientific">Roseiflexus castenholzii (strain DSM 13941 / HLO8)</name>
    <dbReference type="NCBI Taxonomy" id="383372"/>
    <lineage>
        <taxon>Bacteria</taxon>
        <taxon>Bacillati</taxon>
        <taxon>Chloroflexota</taxon>
        <taxon>Chloroflexia</taxon>
        <taxon>Chloroflexales</taxon>
        <taxon>Roseiflexineae</taxon>
        <taxon>Roseiflexaceae</taxon>
        <taxon>Roseiflexus</taxon>
    </lineage>
</organism>
<dbReference type="eggNOG" id="ENOG503357W">
    <property type="taxonomic scope" value="Bacteria"/>
</dbReference>
<evidence type="ECO:0000313" key="1">
    <source>
        <dbReference type="EMBL" id="ABU57659.1"/>
    </source>
</evidence>
<dbReference type="RefSeq" id="WP_012120087.1">
    <property type="nucleotide sequence ID" value="NC_009767.1"/>
</dbReference>
<dbReference type="Proteomes" id="UP000000263">
    <property type="component" value="Chromosome"/>
</dbReference>